<keyword evidence="2" id="KW-0004">4Fe-4S</keyword>
<dbReference type="PANTHER" id="PTHR43020">
    <property type="entry name" value="CDK5 REGULATORY SUBUNIT-ASSOCIATED PROTEIN 1"/>
    <property type="match status" value="1"/>
</dbReference>
<evidence type="ECO:0000256" key="3">
    <source>
        <dbReference type="ARBA" id="ARBA00022679"/>
    </source>
</evidence>
<dbReference type="Gene3D" id="3.40.50.12160">
    <property type="entry name" value="Methylthiotransferase, N-terminal domain"/>
    <property type="match status" value="1"/>
</dbReference>
<dbReference type="InterPro" id="IPR023404">
    <property type="entry name" value="rSAM_horseshoe"/>
</dbReference>
<dbReference type="SFLD" id="SFLDS00029">
    <property type="entry name" value="Radical_SAM"/>
    <property type="match status" value="1"/>
</dbReference>
<evidence type="ECO:0000259" key="9">
    <source>
        <dbReference type="PROSITE" id="PS51918"/>
    </source>
</evidence>
<evidence type="ECO:0000313" key="11">
    <source>
        <dbReference type="Proteomes" id="UP000703674"/>
    </source>
</evidence>
<protein>
    <submittedName>
        <fullName evidence="10">tRNA (N(6)-L-threonylcarbamoyladenosine(37)-C(2))-methylthiotransferase MtaB</fullName>
    </submittedName>
</protein>
<dbReference type="PROSITE" id="PS51449">
    <property type="entry name" value="MTTASE_N"/>
    <property type="match status" value="1"/>
</dbReference>
<evidence type="ECO:0000256" key="5">
    <source>
        <dbReference type="ARBA" id="ARBA00022723"/>
    </source>
</evidence>
<dbReference type="InterPro" id="IPR006467">
    <property type="entry name" value="MiaB-like_bact"/>
</dbReference>
<dbReference type="Pfam" id="PF00919">
    <property type="entry name" value="UPF0004"/>
    <property type="match status" value="1"/>
</dbReference>
<dbReference type="PANTHER" id="PTHR43020:SF2">
    <property type="entry name" value="MITOCHONDRIAL TRNA METHYLTHIOTRANSFERASE CDK5RAP1"/>
    <property type="match status" value="1"/>
</dbReference>
<evidence type="ECO:0000313" key="10">
    <source>
        <dbReference type="EMBL" id="NJW52776.1"/>
    </source>
</evidence>
<evidence type="ECO:0000256" key="4">
    <source>
        <dbReference type="ARBA" id="ARBA00022691"/>
    </source>
</evidence>
<dbReference type="SFLD" id="SFLDG01082">
    <property type="entry name" value="B12-binding_domain_containing"/>
    <property type="match status" value="1"/>
</dbReference>
<dbReference type="SUPFAM" id="SSF102114">
    <property type="entry name" value="Radical SAM enzymes"/>
    <property type="match status" value="1"/>
</dbReference>
<dbReference type="InterPro" id="IPR020612">
    <property type="entry name" value="Methylthiotransferase_CS"/>
</dbReference>
<dbReference type="InterPro" id="IPR058240">
    <property type="entry name" value="rSAM_sf"/>
</dbReference>
<comment type="cofactor">
    <cofactor evidence="1">
        <name>[4Fe-4S] cluster</name>
        <dbReference type="ChEBI" id="CHEBI:49883"/>
    </cofactor>
</comment>
<keyword evidence="3" id="KW-0808">Transferase</keyword>
<accession>A0ABX1CWW1</accession>
<dbReference type="PROSITE" id="PS01278">
    <property type="entry name" value="MTTASE_RADICAL"/>
    <property type="match status" value="1"/>
</dbReference>
<dbReference type="NCBIfam" id="TIGR01579">
    <property type="entry name" value="MiaB-like-C"/>
    <property type="match status" value="1"/>
</dbReference>
<feature type="domain" description="Radical SAM core" evidence="9">
    <location>
        <begin position="140"/>
        <end position="374"/>
    </location>
</feature>
<sequence>MEDPKKVAFYTLGCKLNFSETSTIARSFKDEGFLRVDFSEAADIYVINTCSVTDNADKRFKTIVKQAQKANENAFVIAVGCYAQLKPEELAAVDGVDLVLGATEKFKITNYLNDLTKNDMGEVHSCEIEEADFYVGSYSFGDRTRAFLKVQDGCDYKCTYCTIPLARGISRSDTLGNVLENARKISEKGIKEIVLTGVNIGDYGKGEFGNKKHEHTFLDLVKALDEVEGVERLRISSIEPNLLKNDTINFVARSKTFVPHFHIPLQSGSNDILKAMRRRYMRELYIDRVNRIKEVMPNACIGVDVIVGFPGETNEHFLETYNFLNDLDISYLHVFTYSERENTPAAEMADVVPLKIRKKRSKMLRGLSAKKRRAFYESQLGKEKTVLFEGENKEGYIHGFTENYVKVKTPWNPELVNTLHQVELQKIGEDGIVRFEYVKERVLV</sequence>
<dbReference type="Proteomes" id="UP000703674">
    <property type="component" value="Unassembled WGS sequence"/>
</dbReference>
<dbReference type="Gene3D" id="3.80.30.20">
    <property type="entry name" value="tm_1862 like domain"/>
    <property type="match status" value="1"/>
</dbReference>
<keyword evidence="5" id="KW-0479">Metal-binding</keyword>
<dbReference type="InterPro" id="IPR013848">
    <property type="entry name" value="Methylthiotransferase_N"/>
</dbReference>
<feature type="domain" description="MTTase N-terminal" evidence="8">
    <location>
        <begin position="5"/>
        <end position="117"/>
    </location>
</feature>
<comment type="caution">
    <text evidence="10">The sequence shown here is derived from an EMBL/GenBank/DDBJ whole genome shotgun (WGS) entry which is preliminary data.</text>
</comment>
<dbReference type="InterPro" id="IPR038135">
    <property type="entry name" value="Methylthiotransferase_N_sf"/>
</dbReference>
<evidence type="ECO:0000256" key="2">
    <source>
        <dbReference type="ARBA" id="ARBA00022485"/>
    </source>
</evidence>
<dbReference type="EMBL" id="JAAVJR010000003">
    <property type="protein sequence ID" value="NJW52776.1"/>
    <property type="molecule type" value="Genomic_DNA"/>
</dbReference>
<gene>
    <name evidence="10" type="primary">mtaB</name>
    <name evidence="10" type="ORF">HC175_07560</name>
</gene>
<evidence type="ECO:0000256" key="7">
    <source>
        <dbReference type="ARBA" id="ARBA00023014"/>
    </source>
</evidence>
<keyword evidence="4" id="KW-0949">S-adenosyl-L-methionine</keyword>
<evidence type="ECO:0000256" key="1">
    <source>
        <dbReference type="ARBA" id="ARBA00001966"/>
    </source>
</evidence>
<dbReference type="InterPro" id="IPR006638">
    <property type="entry name" value="Elp3/MiaA/NifB-like_rSAM"/>
</dbReference>
<evidence type="ECO:0000256" key="6">
    <source>
        <dbReference type="ARBA" id="ARBA00023004"/>
    </source>
</evidence>
<dbReference type="Pfam" id="PF04055">
    <property type="entry name" value="Radical_SAM"/>
    <property type="match status" value="1"/>
</dbReference>
<name>A0ABX1CWW1_9FLAO</name>
<dbReference type="CDD" id="cd01335">
    <property type="entry name" value="Radical_SAM"/>
    <property type="match status" value="1"/>
</dbReference>
<dbReference type="SFLD" id="SFLDG01061">
    <property type="entry name" value="methylthiotransferase"/>
    <property type="match status" value="1"/>
</dbReference>
<keyword evidence="7" id="KW-0411">Iron-sulfur</keyword>
<keyword evidence="11" id="KW-1185">Reference proteome</keyword>
<evidence type="ECO:0000259" key="8">
    <source>
        <dbReference type="PROSITE" id="PS51449"/>
    </source>
</evidence>
<dbReference type="SMART" id="SM00729">
    <property type="entry name" value="Elp3"/>
    <property type="match status" value="1"/>
</dbReference>
<dbReference type="NCBIfam" id="TIGR00089">
    <property type="entry name" value="MiaB/RimO family radical SAM methylthiotransferase"/>
    <property type="match status" value="1"/>
</dbReference>
<dbReference type="InterPro" id="IPR005839">
    <property type="entry name" value="Methylthiotransferase"/>
</dbReference>
<reference evidence="10 11" key="1">
    <citation type="submission" date="2020-03" db="EMBL/GenBank/DDBJ databases">
        <title>Salinimicrobium sp. nov, isolated from SCS.</title>
        <authorList>
            <person name="Cao W.R."/>
        </authorList>
    </citation>
    <scope>NUCLEOTIDE SEQUENCE [LARGE SCALE GENOMIC DNA]</scope>
    <source>
        <strain evidence="11">J15B91</strain>
    </source>
</reference>
<keyword evidence="6" id="KW-0408">Iron</keyword>
<dbReference type="PROSITE" id="PS51918">
    <property type="entry name" value="RADICAL_SAM"/>
    <property type="match status" value="1"/>
</dbReference>
<organism evidence="10 11">
    <name type="scientific">Salinimicrobium oceani</name>
    <dbReference type="NCBI Taxonomy" id="2722702"/>
    <lineage>
        <taxon>Bacteria</taxon>
        <taxon>Pseudomonadati</taxon>
        <taxon>Bacteroidota</taxon>
        <taxon>Flavobacteriia</taxon>
        <taxon>Flavobacteriales</taxon>
        <taxon>Flavobacteriaceae</taxon>
        <taxon>Salinimicrobium</taxon>
    </lineage>
</organism>
<dbReference type="InterPro" id="IPR007197">
    <property type="entry name" value="rSAM"/>
</dbReference>
<proteinExistence type="predicted"/>
<dbReference type="RefSeq" id="WP_168137880.1">
    <property type="nucleotide sequence ID" value="NZ_JAAVJR010000003.1"/>
</dbReference>